<gene>
    <name evidence="1" type="ORF">E4099_17800</name>
</gene>
<dbReference type="AlphaFoldDB" id="A0A4Z0H7Q5"/>
<sequence length="71" mass="7878">MASPAPRRARVRAPELIGKGGWLNTGGTELALADLRGRIVILDFWKFTTNHGTSRRQSISVCFPCRYCTPC</sequence>
<evidence type="ECO:0000313" key="2">
    <source>
        <dbReference type="Proteomes" id="UP000297948"/>
    </source>
</evidence>
<comment type="caution">
    <text evidence="1">The sequence shown here is derived from an EMBL/GenBank/DDBJ whole genome shotgun (WGS) entry which is preliminary data.</text>
</comment>
<dbReference type="OrthoDB" id="4338579at2"/>
<name>A0A4Z0H7Q5_9ACTN</name>
<accession>A0A4Z0H7Q5</accession>
<reference evidence="1 2" key="1">
    <citation type="submission" date="2019-03" db="EMBL/GenBank/DDBJ databases">
        <authorList>
            <person name="Gonzalez-Pimentel J.L."/>
        </authorList>
    </citation>
    <scope>NUCLEOTIDE SEQUENCE [LARGE SCALE GENOMIC DNA]</scope>
    <source>
        <strain evidence="1 2">JCM 31289</strain>
    </source>
</reference>
<dbReference type="Gene3D" id="3.40.30.10">
    <property type="entry name" value="Glutaredoxin"/>
    <property type="match status" value="1"/>
</dbReference>
<proteinExistence type="predicted"/>
<keyword evidence="2" id="KW-1185">Reference proteome</keyword>
<evidence type="ECO:0000313" key="1">
    <source>
        <dbReference type="EMBL" id="TGB06936.1"/>
    </source>
</evidence>
<dbReference type="Proteomes" id="UP000297948">
    <property type="component" value="Unassembled WGS sequence"/>
</dbReference>
<organism evidence="1 2">
    <name type="scientific">Streptomyces palmae</name>
    <dbReference type="NCBI Taxonomy" id="1701085"/>
    <lineage>
        <taxon>Bacteria</taxon>
        <taxon>Bacillati</taxon>
        <taxon>Actinomycetota</taxon>
        <taxon>Actinomycetes</taxon>
        <taxon>Kitasatosporales</taxon>
        <taxon>Streptomycetaceae</taxon>
        <taxon>Streptomyces</taxon>
    </lineage>
</organism>
<protein>
    <recommendedName>
        <fullName evidence="3">Redoxin domain-containing protein</fullName>
    </recommendedName>
</protein>
<evidence type="ECO:0008006" key="3">
    <source>
        <dbReference type="Google" id="ProtNLM"/>
    </source>
</evidence>
<dbReference type="EMBL" id="SRID01000161">
    <property type="protein sequence ID" value="TGB06936.1"/>
    <property type="molecule type" value="Genomic_DNA"/>
</dbReference>